<dbReference type="EMBL" id="JBJUIK010000009">
    <property type="protein sequence ID" value="KAL3518174.1"/>
    <property type="molecule type" value="Genomic_DNA"/>
</dbReference>
<evidence type="ECO:0000313" key="2">
    <source>
        <dbReference type="Proteomes" id="UP001630127"/>
    </source>
</evidence>
<accession>A0ABD2ZFD4</accession>
<organism evidence="1 2">
    <name type="scientific">Cinchona calisaya</name>
    <dbReference type="NCBI Taxonomy" id="153742"/>
    <lineage>
        <taxon>Eukaryota</taxon>
        <taxon>Viridiplantae</taxon>
        <taxon>Streptophyta</taxon>
        <taxon>Embryophyta</taxon>
        <taxon>Tracheophyta</taxon>
        <taxon>Spermatophyta</taxon>
        <taxon>Magnoliopsida</taxon>
        <taxon>eudicotyledons</taxon>
        <taxon>Gunneridae</taxon>
        <taxon>Pentapetalae</taxon>
        <taxon>asterids</taxon>
        <taxon>lamiids</taxon>
        <taxon>Gentianales</taxon>
        <taxon>Rubiaceae</taxon>
        <taxon>Cinchonoideae</taxon>
        <taxon>Cinchoneae</taxon>
        <taxon>Cinchona</taxon>
    </lineage>
</organism>
<reference evidence="1 2" key="1">
    <citation type="submission" date="2024-11" db="EMBL/GenBank/DDBJ databases">
        <title>A near-complete genome assembly of Cinchona calisaya.</title>
        <authorList>
            <person name="Lian D.C."/>
            <person name="Zhao X.W."/>
            <person name="Wei L."/>
        </authorList>
    </citation>
    <scope>NUCLEOTIDE SEQUENCE [LARGE SCALE GENOMIC DNA]</scope>
    <source>
        <tissue evidence="1">Nenye</tissue>
    </source>
</reference>
<comment type="caution">
    <text evidence="1">The sequence shown here is derived from an EMBL/GenBank/DDBJ whole genome shotgun (WGS) entry which is preliminary data.</text>
</comment>
<sequence>MLNEKVVEDFHQASNFSFLLPYTNHVRMKIHILCCHAQACLPYQRRLVHISMYFYMPAVSYVQSIDVSCHAYMQYNKCQLNHEYQIPEAELYTGCCYSVLALQGENQNKIAGFLMSSHLQQWQGEGK</sequence>
<keyword evidence="2" id="KW-1185">Reference proteome</keyword>
<gene>
    <name evidence="1" type="ORF">ACH5RR_020763</name>
</gene>
<proteinExistence type="predicted"/>
<dbReference type="Proteomes" id="UP001630127">
    <property type="component" value="Unassembled WGS sequence"/>
</dbReference>
<evidence type="ECO:0000313" key="1">
    <source>
        <dbReference type="EMBL" id="KAL3518174.1"/>
    </source>
</evidence>
<name>A0ABD2ZFD4_9GENT</name>
<protein>
    <submittedName>
        <fullName evidence="1">Uncharacterized protein</fullName>
    </submittedName>
</protein>
<dbReference type="AlphaFoldDB" id="A0ABD2ZFD4"/>